<dbReference type="Gene3D" id="2.60.120.380">
    <property type="match status" value="1"/>
</dbReference>
<dbReference type="InterPro" id="IPR001300">
    <property type="entry name" value="Peptidase_C2_calpain_cat"/>
</dbReference>
<sequence length="639" mass="71931">MPQSVVCYQNQNYGKLKKACLESRKLFEDPLFPAASETLFYQRSAPVGTVWKRPKEICSNPQLFVNGISSRDLHQGSLGNCWLVAAASCLATEPSVWKKVIPNHKEQDWDPRHPEKYAGIFHFCFWRFGHWVDVTIDDRLPTVNGQLIFCSSTDVNEFWCALLEKAYAKLNGCYETLEGGNTAEALVDFTGGISEPICLEEEKVSEDLEKKKKLFKSLMKAHSRASLISCSIRPAPGEELESQMSCGLVKGHAYGVTDIKRIQLGTGLLAFFQAKKLYMIRMRNPWGSTEWCGPWSDGSEEWKKVSRSEREKMGVTVRDDGEFWMSFDDFCRYFTDLVVCRRINTSLLSIHKTWVEALLFSEWSQSPDPWKNRSGGCSNNRETFLQNPQFTFDITSDQDSALICLQQEDRRANRKSGTGENLAMGFDVFKVEVNRKYRMHIHQGKVASSTYINSRSVFQRVELQQGKYVVIPTTFGPGESGNFLLRVFTDRTAKLRELSKNQPAPSCWSCCLGIPQLVSSVTLHSAAGLSLPGSGNELNVYAVIKCEGKQVRSKVYKGTSSPEFDLRGIFYRKRPQSPVKIEVWVKSWLRDTLLGHVSVPAAAGDMGKNEVLRLQSPRQGVTSGSILVEISSSTDLSAL</sequence>
<accession>A0A6P8P7W0</accession>
<dbReference type="InterPro" id="IPR022684">
    <property type="entry name" value="Calpain_cysteine_protease"/>
</dbReference>
<dbReference type="OrthoDB" id="424753at2759"/>
<feature type="active site" evidence="5 6">
    <location>
        <position position="284"/>
    </location>
</feature>
<dbReference type="CDD" id="cd04046">
    <property type="entry name" value="C2_Calpain"/>
    <property type="match status" value="1"/>
</dbReference>
<comment type="similarity">
    <text evidence="1">Belongs to the peptidase C2 family.</text>
</comment>
<dbReference type="KEGG" id="gsh:117350029"/>
<evidence type="ECO:0000256" key="6">
    <source>
        <dbReference type="PROSITE-ProRule" id="PRU00239"/>
    </source>
</evidence>
<organism evidence="9 10">
    <name type="scientific">Geotrypetes seraphini</name>
    <name type="common">Gaboon caecilian</name>
    <name type="synonym">Caecilia seraphini</name>
    <dbReference type="NCBI Taxonomy" id="260995"/>
    <lineage>
        <taxon>Eukaryota</taxon>
        <taxon>Metazoa</taxon>
        <taxon>Chordata</taxon>
        <taxon>Craniata</taxon>
        <taxon>Vertebrata</taxon>
        <taxon>Euteleostomi</taxon>
        <taxon>Amphibia</taxon>
        <taxon>Gymnophiona</taxon>
        <taxon>Geotrypetes</taxon>
    </lineage>
</organism>
<evidence type="ECO:0000259" key="8">
    <source>
        <dbReference type="PROSITE" id="PS50203"/>
    </source>
</evidence>
<dbReference type="InterPro" id="IPR038765">
    <property type="entry name" value="Papain-like_cys_pep_sf"/>
</dbReference>
<dbReference type="FunFam" id="2.60.120.380:FF:000003">
    <property type="entry name" value="Calpain 5"/>
    <property type="match status" value="1"/>
</dbReference>
<dbReference type="InterPro" id="IPR036213">
    <property type="entry name" value="Calpain_III_sf"/>
</dbReference>
<dbReference type="Pfam" id="PF01067">
    <property type="entry name" value="Calpain_III"/>
    <property type="match status" value="1"/>
</dbReference>
<dbReference type="PANTHER" id="PTHR10183">
    <property type="entry name" value="CALPAIN"/>
    <property type="match status" value="1"/>
</dbReference>
<feature type="active site" evidence="5 6">
    <location>
        <position position="81"/>
    </location>
</feature>
<dbReference type="Gene3D" id="2.60.40.150">
    <property type="entry name" value="C2 domain"/>
    <property type="match status" value="1"/>
</dbReference>
<dbReference type="InterPro" id="IPR033884">
    <property type="entry name" value="C2_Calpain"/>
</dbReference>
<dbReference type="GO" id="GO:0004198">
    <property type="term" value="F:calcium-dependent cysteine-type endopeptidase activity"/>
    <property type="evidence" value="ECO:0007669"/>
    <property type="project" value="InterPro"/>
</dbReference>
<dbReference type="InParanoid" id="A0A6P8P7W0"/>
<dbReference type="AlphaFoldDB" id="A0A6P8P7W0"/>
<dbReference type="PROSITE" id="PS00139">
    <property type="entry name" value="THIOL_PROTEASE_CYS"/>
    <property type="match status" value="1"/>
</dbReference>
<evidence type="ECO:0000256" key="3">
    <source>
        <dbReference type="ARBA" id="ARBA00022801"/>
    </source>
</evidence>
<dbReference type="InterPro" id="IPR033883">
    <property type="entry name" value="C2_III"/>
</dbReference>
<dbReference type="FunFam" id="2.60.40.150:FF:000131">
    <property type="entry name" value="calpain-6"/>
    <property type="match status" value="1"/>
</dbReference>
<keyword evidence="4 6" id="KW-0788">Thiol protease</keyword>
<dbReference type="InterPro" id="IPR022683">
    <property type="entry name" value="Calpain_III"/>
</dbReference>
<dbReference type="PRINTS" id="PR00704">
    <property type="entry name" value="CALPAIN"/>
</dbReference>
<dbReference type="SMART" id="SM00230">
    <property type="entry name" value="CysPc"/>
    <property type="match status" value="1"/>
</dbReference>
<gene>
    <name evidence="10" type="primary">LOC117350029</name>
</gene>
<dbReference type="PROSITE" id="PS50004">
    <property type="entry name" value="C2"/>
    <property type="match status" value="1"/>
</dbReference>
<evidence type="ECO:0000256" key="4">
    <source>
        <dbReference type="ARBA" id="ARBA00022807"/>
    </source>
</evidence>
<keyword evidence="2 6" id="KW-0645">Protease</keyword>
<dbReference type="InterPro" id="IPR035892">
    <property type="entry name" value="C2_domain_sf"/>
</dbReference>
<protein>
    <submittedName>
        <fullName evidence="10">Calpain-5-like</fullName>
    </submittedName>
</protein>
<dbReference type="Pfam" id="PF00648">
    <property type="entry name" value="Peptidase_C2"/>
    <property type="match status" value="1"/>
</dbReference>
<dbReference type="SUPFAM" id="SSF54001">
    <property type="entry name" value="Cysteine proteinases"/>
    <property type="match status" value="1"/>
</dbReference>
<dbReference type="InterPro" id="IPR000008">
    <property type="entry name" value="C2_dom"/>
</dbReference>
<dbReference type="CDD" id="cd00214">
    <property type="entry name" value="Calpain_III"/>
    <property type="match status" value="1"/>
</dbReference>
<dbReference type="SUPFAM" id="SSF49758">
    <property type="entry name" value="Calpain large subunit, middle domain (domain III)"/>
    <property type="match status" value="1"/>
</dbReference>
<dbReference type="SMART" id="SM00239">
    <property type="entry name" value="C2"/>
    <property type="match status" value="1"/>
</dbReference>
<dbReference type="Pfam" id="PF00168">
    <property type="entry name" value="C2"/>
    <property type="match status" value="1"/>
</dbReference>
<reference evidence="10" key="1">
    <citation type="submission" date="2025-08" db="UniProtKB">
        <authorList>
            <consortium name="RefSeq"/>
        </authorList>
    </citation>
    <scope>IDENTIFICATION</scope>
</reference>
<dbReference type="Gene3D" id="3.90.70.10">
    <property type="entry name" value="Cysteine proteinases"/>
    <property type="match status" value="1"/>
</dbReference>
<dbReference type="RefSeq" id="XP_033779804.1">
    <property type="nucleotide sequence ID" value="XM_033923913.1"/>
</dbReference>
<dbReference type="CDD" id="cd00044">
    <property type="entry name" value="CysPc"/>
    <property type="match status" value="1"/>
</dbReference>
<evidence type="ECO:0000313" key="10">
    <source>
        <dbReference type="RefSeq" id="XP_033779804.1"/>
    </source>
</evidence>
<dbReference type="GeneID" id="117350029"/>
<feature type="domain" description="C2" evidence="7">
    <location>
        <begin position="499"/>
        <end position="614"/>
    </location>
</feature>
<dbReference type="FunFam" id="3.90.70.10:FF:000027">
    <property type="entry name" value="Calpain 5"/>
    <property type="match status" value="1"/>
</dbReference>
<keyword evidence="3 6" id="KW-0378">Hydrolase</keyword>
<dbReference type="GO" id="GO:0005737">
    <property type="term" value="C:cytoplasm"/>
    <property type="evidence" value="ECO:0007669"/>
    <property type="project" value="TreeGrafter"/>
</dbReference>
<dbReference type="InterPro" id="IPR022682">
    <property type="entry name" value="Calpain_domain_III"/>
</dbReference>
<dbReference type="GO" id="GO:0006508">
    <property type="term" value="P:proteolysis"/>
    <property type="evidence" value="ECO:0007669"/>
    <property type="project" value="UniProtKB-KW"/>
</dbReference>
<proteinExistence type="inferred from homology"/>
<name>A0A6P8P7W0_GEOSA</name>
<evidence type="ECO:0000256" key="1">
    <source>
        <dbReference type="ARBA" id="ARBA00007623"/>
    </source>
</evidence>
<feature type="active site" evidence="5 6">
    <location>
        <position position="252"/>
    </location>
</feature>
<dbReference type="Proteomes" id="UP000515159">
    <property type="component" value="Chromosome 16"/>
</dbReference>
<evidence type="ECO:0000259" key="7">
    <source>
        <dbReference type="PROSITE" id="PS50004"/>
    </source>
</evidence>
<dbReference type="InterPro" id="IPR000169">
    <property type="entry name" value="Pept_cys_AS"/>
</dbReference>
<evidence type="ECO:0000256" key="2">
    <source>
        <dbReference type="ARBA" id="ARBA00022670"/>
    </source>
</evidence>
<dbReference type="PROSITE" id="PS50203">
    <property type="entry name" value="CALPAIN_CAT"/>
    <property type="match status" value="1"/>
</dbReference>
<evidence type="ECO:0000256" key="5">
    <source>
        <dbReference type="PIRSR" id="PIRSR622684-1"/>
    </source>
</evidence>
<keyword evidence="9" id="KW-1185">Reference proteome</keyword>
<evidence type="ECO:0000313" key="9">
    <source>
        <dbReference type="Proteomes" id="UP000515159"/>
    </source>
</evidence>
<feature type="domain" description="Calpain catalytic" evidence="8">
    <location>
        <begin position="26"/>
        <end position="343"/>
    </location>
</feature>
<dbReference type="SUPFAM" id="SSF49562">
    <property type="entry name" value="C2 domain (Calcium/lipid-binding domain, CaLB)"/>
    <property type="match status" value="1"/>
</dbReference>
<dbReference type="SMART" id="SM00720">
    <property type="entry name" value="calpain_III"/>
    <property type="match status" value="1"/>
</dbReference>
<dbReference type="PANTHER" id="PTHR10183:SF405">
    <property type="entry name" value="CALPAIN-5"/>
    <property type="match status" value="1"/>
</dbReference>